<feature type="compositionally biased region" description="Polar residues" evidence="4">
    <location>
        <begin position="42"/>
        <end position="51"/>
    </location>
</feature>
<dbReference type="PANTHER" id="PTHR42648">
    <property type="entry name" value="TRANSPOSASE, PUTATIVE-RELATED"/>
    <property type="match status" value="1"/>
</dbReference>
<dbReference type="AlphaFoldDB" id="A0A8T3AE88"/>
<dbReference type="GO" id="GO:0046872">
    <property type="term" value="F:metal ion binding"/>
    <property type="evidence" value="ECO:0007669"/>
    <property type="project" value="UniProtKB-KW"/>
</dbReference>
<feature type="domain" description="Integrase catalytic" evidence="5">
    <location>
        <begin position="290"/>
        <end position="456"/>
    </location>
</feature>
<evidence type="ECO:0000313" key="6">
    <source>
        <dbReference type="EMBL" id="KAI0492615.1"/>
    </source>
</evidence>
<proteinExistence type="predicted"/>
<protein>
    <recommendedName>
        <fullName evidence="5">Integrase catalytic domain-containing protein</fullName>
    </recommendedName>
</protein>
<keyword evidence="7" id="KW-1185">Reference proteome</keyword>
<dbReference type="InterPro" id="IPR001584">
    <property type="entry name" value="Integrase_cat-core"/>
</dbReference>
<dbReference type="PANTHER" id="PTHR42648:SF26">
    <property type="entry name" value="INTEGRASE CATALYTIC DOMAIN-CONTAINING PROTEIN"/>
    <property type="match status" value="1"/>
</dbReference>
<dbReference type="GO" id="GO:0015074">
    <property type="term" value="P:DNA integration"/>
    <property type="evidence" value="ECO:0007669"/>
    <property type="project" value="InterPro"/>
</dbReference>
<dbReference type="InterPro" id="IPR054722">
    <property type="entry name" value="PolX-like_BBD"/>
</dbReference>
<name>A0A8T3AE88_DENNO</name>
<dbReference type="PROSITE" id="PS50994">
    <property type="entry name" value="INTEGRASE"/>
    <property type="match status" value="1"/>
</dbReference>
<dbReference type="GO" id="GO:0006508">
    <property type="term" value="P:proteolysis"/>
    <property type="evidence" value="ECO:0007669"/>
    <property type="project" value="UniProtKB-KW"/>
</dbReference>
<gene>
    <name evidence="6" type="ORF">KFK09_026891</name>
</gene>
<accession>A0A8T3AE88</accession>
<organism evidence="6 7">
    <name type="scientific">Dendrobium nobile</name>
    <name type="common">Orchid</name>
    <dbReference type="NCBI Taxonomy" id="94219"/>
    <lineage>
        <taxon>Eukaryota</taxon>
        <taxon>Viridiplantae</taxon>
        <taxon>Streptophyta</taxon>
        <taxon>Embryophyta</taxon>
        <taxon>Tracheophyta</taxon>
        <taxon>Spermatophyta</taxon>
        <taxon>Magnoliopsida</taxon>
        <taxon>Liliopsida</taxon>
        <taxon>Asparagales</taxon>
        <taxon>Orchidaceae</taxon>
        <taxon>Epidendroideae</taxon>
        <taxon>Malaxideae</taxon>
        <taxon>Dendrobiinae</taxon>
        <taxon>Dendrobium</taxon>
    </lineage>
</organism>
<dbReference type="Pfam" id="PF00665">
    <property type="entry name" value="rve"/>
    <property type="match status" value="1"/>
</dbReference>
<dbReference type="InterPro" id="IPR039537">
    <property type="entry name" value="Retrotran_Ty1/copia-like"/>
</dbReference>
<reference evidence="6" key="1">
    <citation type="journal article" date="2022" name="Front. Genet.">
        <title>Chromosome-Scale Assembly of the Dendrobium nobile Genome Provides Insights Into the Molecular Mechanism of the Biosynthesis of the Medicinal Active Ingredient of Dendrobium.</title>
        <authorList>
            <person name="Xu Q."/>
            <person name="Niu S.-C."/>
            <person name="Li K.-L."/>
            <person name="Zheng P.-J."/>
            <person name="Zhang X.-J."/>
            <person name="Jia Y."/>
            <person name="Liu Y."/>
            <person name="Niu Y.-X."/>
            <person name="Yu L.-H."/>
            <person name="Chen D.-F."/>
            <person name="Zhang G.-Q."/>
        </authorList>
    </citation>
    <scope>NUCLEOTIDE SEQUENCE</scope>
    <source>
        <tissue evidence="6">Leaf</tissue>
    </source>
</reference>
<evidence type="ECO:0000256" key="4">
    <source>
        <dbReference type="SAM" id="MobiDB-lite"/>
    </source>
</evidence>
<dbReference type="Pfam" id="PF07727">
    <property type="entry name" value="RVT_2"/>
    <property type="match status" value="1"/>
</dbReference>
<dbReference type="Gene3D" id="3.30.420.10">
    <property type="entry name" value="Ribonuclease H-like superfamily/Ribonuclease H"/>
    <property type="match status" value="1"/>
</dbReference>
<evidence type="ECO:0000256" key="1">
    <source>
        <dbReference type="ARBA" id="ARBA00022670"/>
    </source>
</evidence>
<dbReference type="OrthoDB" id="1737296at2759"/>
<evidence type="ECO:0000256" key="3">
    <source>
        <dbReference type="ARBA" id="ARBA00022801"/>
    </source>
</evidence>
<feature type="region of interest" description="Disordered" evidence="4">
    <location>
        <begin position="26"/>
        <end position="54"/>
    </location>
</feature>
<dbReference type="InterPro" id="IPR013103">
    <property type="entry name" value="RVT_2"/>
</dbReference>
<evidence type="ECO:0000256" key="2">
    <source>
        <dbReference type="ARBA" id="ARBA00022723"/>
    </source>
</evidence>
<sequence>MLISEEIHVNADAARLNTDTLQQAALYSNRGRGRRNRGRSPQAPNSTSHPEQQQQISICQICFKKGHTADVCWHRMNANYTPQTSTPKQNNALVANSEAPSQDWYLDTGASSHMTNTSDNLCQPTPYLGTDGIFIGDGRNIPIAHSGTGILPTPNRKFLLSNLLHVPNISYNLLSISQLVKDNNISITFDPSGFVCKDLTTNHQLLRGHCKAGLYKITLISNTKHQEVACTASKTPNFTWHDRLGHPHFKTMKRIAQSNSTLRISHFNIPCNTCIQCKLHKLPFESSSSRTHTPLELVHSDVWGPSPVSSTCGFHFFVIFVDDYSRYTWLFPIIHKSDVTATFITFTKFIENQTNYTIKTLRTDGGTEFNNYSMKSFLASKGIGHQMTCPYTPEQNGVAERKNRHIVETVRSLLHKASMPFQYWPEASATAVYLINRMPSPTTHDKSPLQLLFHTVPEYKHLRIFGCECFPLLPQHTRTKFNPKSRSHVFMGYSDRHKGYICLDRESHKSFISRHVTFLENSFPFATNSFSSQVPPTELPYSLLLPTSKSHKLIMQHTRPQQNNSPAPIPTHHSAASPHHPHIHHSPDPPDRNPSPTVALRHPMITRAQTGSLKPLHHLNLIANRPTTTASEPDPTTFKEASKRLRWRQAMADEFVALQQQGTWHLVPPPNNAQILGCKWTFRKKFNSDGTVARFKAPLVAQGNQQEYGIDYGETFSPVVKLPTIRVLFTIALSRGWPVQQLDVSNAFLHGHLTDTVYMAQPRGFIDNEYPDHVCHLRKSIYGQR</sequence>
<dbReference type="InterPro" id="IPR025724">
    <property type="entry name" value="GAG-pre-integrase_dom"/>
</dbReference>
<dbReference type="Pfam" id="PF13976">
    <property type="entry name" value="gag_pre-integrs"/>
    <property type="match status" value="1"/>
</dbReference>
<dbReference type="GO" id="GO:0003676">
    <property type="term" value="F:nucleic acid binding"/>
    <property type="evidence" value="ECO:0007669"/>
    <property type="project" value="InterPro"/>
</dbReference>
<evidence type="ECO:0000313" key="7">
    <source>
        <dbReference type="Proteomes" id="UP000829196"/>
    </source>
</evidence>
<keyword evidence="2" id="KW-0479">Metal-binding</keyword>
<dbReference type="GO" id="GO:0008233">
    <property type="term" value="F:peptidase activity"/>
    <property type="evidence" value="ECO:0007669"/>
    <property type="project" value="UniProtKB-KW"/>
</dbReference>
<dbReference type="Proteomes" id="UP000829196">
    <property type="component" value="Unassembled WGS sequence"/>
</dbReference>
<dbReference type="EMBL" id="JAGYWB010000018">
    <property type="protein sequence ID" value="KAI0492615.1"/>
    <property type="molecule type" value="Genomic_DNA"/>
</dbReference>
<dbReference type="InterPro" id="IPR057670">
    <property type="entry name" value="SH3_retrovirus"/>
</dbReference>
<dbReference type="InterPro" id="IPR036397">
    <property type="entry name" value="RNaseH_sf"/>
</dbReference>
<evidence type="ECO:0000259" key="5">
    <source>
        <dbReference type="PROSITE" id="PS50994"/>
    </source>
</evidence>
<dbReference type="Pfam" id="PF22936">
    <property type="entry name" value="Pol_BBD"/>
    <property type="match status" value="1"/>
</dbReference>
<keyword evidence="3" id="KW-0378">Hydrolase</keyword>
<feature type="region of interest" description="Disordered" evidence="4">
    <location>
        <begin position="558"/>
        <end position="598"/>
    </location>
</feature>
<dbReference type="Pfam" id="PF25597">
    <property type="entry name" value="SH3_retrovirus"/>
    <property type="match status" value="1"/>
</dbReference>
<dbReference type="InterPro" id="IPR012337">
    <property type="entry name" value="RNaseH-like_sf"/>
</dbReference>
<comment type="caution">
    <text evidence="6">The sequence shown here is derived from an EMBL/GenBank/DDBJ whole genome shotgun (WGS) entry which is preliminary data.</text>
</comment>
<keyword evidence="1" id="KW-0645">Protease</keyword>
<dbReference type="SUPFAM" id="SSF53098">
    <property type="entry name" value="Ribonuclease H-like"/>
    <property type="match status" value="1"/>
</dbReference>